<dbReference type="InterPro" id="IPR018289">
    <property type="entry name" value="MULE_transposase_dom"/>
</dbReference>
<reference evidence="4 5" key="1">
    <citation type="submission" date="2020-06" db="EMBL/GenBank/DDBJ databases">
        <title>Transcriptomic and genomic resources for Thalictrum thalictroides and T. hernandezii: Facilitating candidate gene discovery in an emerging model plant lineage.</title>
        <authorList>
            <person name="Arias T."/>
            <person name="Riano-Pachon D.M."/>
            <person name="Di Stilio V.S."/>
        </authorList>
    </citation>
    <scope>NUCLEOTIDE SEQUENCE [LARGE SCALE GENOMIC DNA]</scope>
    <source>
        <strain evidence="5">cv. WT478/WT964</strain>
        <tissue evidence="4">Leaves</tissue>
    </source>
</reference>
<evidence type="ECO:0000256" key="2">
    <source>
        <dbReference type="SAM" id="MobiDB-lite"/>
    </source>
</evidence>
<evidence type="ECO:0000313" key="5">
    <source>
        <dbReference type="Proteomes" id="UP000554482"/>
    </source>
</evidence>
<dbReference type="Proteomes" id="UP000554482">
    <property type="component" value="Unassembled WGS sequence"/>
</dbReference>
<sequence>MTTTPETITINSFVMNEEIEKEREPSATHGRLLPPPEATYHSFEAASNAITAWTKVQGYALTIRLTQRNKNNEIYRRQFRCSRGTRQNNGYLDDSTRLRCTSSTKEGCPMAIWCIADDSANPAGAWNVRWLKDQEKSHFHTHSAVTNLSAFAPHRRAERTEEMEDFMLKHDIANVPASKMLVLLQQHFPGSLQTKRDINNFKYQIRRRALGSATPAEGALQALEENNFFYRYVIDENTNRLKRMFMAHPDNVKLFSTNHDLILMDCTFKTNRYNKPLLNICGSTANNKTFTIAVAILGGERESEFVWAFEQLFELIRLERIDLLEVFIVDRDRASLNALQVVFPSVPIRLCVWHISKDILARCRKSFQMVPVSGSRNGQYEDMEIVDQFMELYYQAASAKTAQEFEETREKLHECWEEGAAYLDNEWWPHKEMIVSLWTDKVVNFDQTSTSRVEASHAKMKKWLETGRADIYSFIMKLTSLWSQVSSTLSQVHSSETITLPFRYQDPFYAPCLRRISTYALSFVFDEIKWANQELKDLEQQRKKQSTESSTLSSIEPFSETNNIRSICTGVYTHTMGTPCRHRLRDLKEQGLSLEPKEFHKHWWLDRSVDNPQTSSPILEFTTQIRSRFKRNGTWSRKTGSGKYGSRREELVSEQRDQNSTINQSRRRQERTRLRPLASSITNSTPNNSLITSANPTPSLLPNLTPAPTLSPILPQVQVHSSQTNAGAHNIYCGFPPPLQQQQPAVNLQQYPYIHQQANLPQYQFLTPPLQTYNYQPQVQPCLPSPLSFQPNSIPSSQTNMPPPPGPRSTYIPSRASDFSRYTSFSSNFSHGA</sequence>
<protein>
    <submittedName>
        <fullName evidence="4">Transposase</fullName>
    </submittedName>
</protein>
<comment type="caution">
    <text evidence="4">The sequence shown here is derived from an EMBL/GenBank/DDBJ whole genome shotgun (WGS) entry which is preliminary data.</text>
</comment>
<evidence type="ECO:0000256" key="1">
    <source>
        <dbReference type="SAM" id="Coils"/>
    </source>
</evidence>
<dbReference type="Pfam" id="PF10551">
    <property type="entry name" value="MULE"/>
    <property type="match status" value="1"/>
</dbReference>
<feature type="region of interest" description="Disordered" evidence="2">
    <location>
        <begin position="784"/>
        <end position="817"/>
    </location>
</feature>
<accession>A0A7J6VPB4</accession>
<proteinExistence type="predicted"/>
<organism evidence="4 5">
    <name type="scientific">Thalictrum thalictroides</name>
    <name type="common">Rue-anemone</name>
    <name type="synonym">Anemone thalictroides</name>
    <dbReference type="NCBI Taxonomy" id="46969"/>
    <lineage>
        <taxon>Eukaryota</taxon>
        <taxon>Viridiplantae</taxon>
        <taxon>Streptophyta</taxon>
        <taxon>Embryophyta</taxon>
        <taxon>Tracheophyta</taxon>
        <taxon>Spermatophyta</taxon>
        <taxon>Magnoliopsida</taxon>
        <taxon>Ranunculales</taxon>
        <taxon>Ranunculaceae</taxon>
        <taxon>Thalictroideae</taxon>
        <taxon>Thalictrum</taxon>
    </lineage>
</organism>
<feature type="region of interest" description="Disordered" evidence="2">
    <location>
        <begin position="632"/>
        <end position="693"/>
    </location>
</feature>
<feature type="compositionally biased region" description="Polar residues" evidence="2">
    <location>
        <begin position="787"/>
        <end position="800"/>
    </location>
</feature>
<evidence type="ECO:0000313" key="4">
    <source>
        <dbReference type="EMBL" id="KAF5186035.1"/>
    </source>
</evidence>
<feature type="coiled-coil region" evidence="1">
    <location>
        <begin position="521"/>
        <end position="548"/>
    </location>
</feature>
<dbReference type="OrthoDB" id="4327540at2759"/>
<dbReference type="AlphaFoldDB" id="A0A7J6VPB4"/>
<dbReference type="InterPro" id="IPR052579">
    <property type="entry name" value="Zinc_finger_SWIM"/>
</dbReference>
<feature type="compositionally biased region" description="Polar residues" evidence="2">
    <location>
        <begin position="679"/>
        <end position="692"/>
    </location>
</feature>
<dbReference type="PANTHER" id="PTHR31569">
    <property type="entry name" value="SWIM-TYPE DOMAIN-CONTAINING PROTEIN"/>
    <property type="match status" value="1"/>
</dbReference>
<gene>
    <name evidence="4" type="ORF">FRX31_024378</name>
</gene>
<dbReference type="PANTHER" id="PTHR31569:SF4">
    <property type="entry name" value="SWIM-TYPE DOMAIN-CONTAINING PROTEIN"/>
    <property type="match status" value="1"/>
</dbReference>
<feature type="compositionally biased region" description="Basic and acidic residues" evidence="2">
    <location>
        <begin position="646"/>
        <end position="657"/>
    </location>
</feature>
<keyword evidence="1" id="KW-0175">Coiled coil</keyword>
<dbReference type="EMBL" id="JABWDY010029911">
    <property type="protein sequence ID" value="KAF5186035.1"/>
    <property type="molecule type" value="Genomic_DNA"/>
</dbReference>
<feature type="domain" description="MULE transposase" evidence="3">
    <location>
        <begin position="262"/>
        <end position="357"/>
    </location>
</feature>
<keyword evidence="5" id="KW-1185">Reference proteome</keyword>
<name>A0A7J6VPB4_THATH</name>
<evidence type="ECO:0000259" key="3">
    <source>
        <dbReference type="Pfam" id="PF10551"/>
    </source>
</evidence>